<dbReference type="InterPro" id="IPR036271">
    <property type="entry name" value="Tet_transcr_reg_TetR-rel_C_sf"/>
</dbReference>
<dbReference type="PROSITE" id="PS01081">
    <property type="entry name" value="HTH_TETR_1"/>
    <property type="match status" value="1"/>
</dbReference>
<keyword evidence="3" id="KW-0804">Transcription</keyword>
<dbReference type="SUPFAM" id="SSF48498">
    <property type="entry name" value="Tetracyclin repressor-like, C-terminal domain"/>
    <property type="match status" value="1"/>
</dbReference>
<dbReference type="PRINTS" id="PR00455">
    <property type="entry name" value="HTHTETR"/>
</dbReference>
<dbReference type="EMBL" id="FRCA01000009">
    <property type="protein sequence ID" value="SHM55354.1"/>
    <property type="molecule type" value="Genomic_DNA"/>
</dbReference>
<dbReference type="Gene3D" id="1.10.10.60">
    <property type="entry name" value="Homeodomain-like"/>
    <property type="match status" value="1"/>
</dbReference>
<dbReference type="InterPro" id="IPR011075">
    <property type="entry name" value="TetR_C"/>
</dbReference>
<dbReference type="OrthoDB" id="270177at2"/>
<dbReference type="Proteomes" id="UP000184123">
    <property type="component" value="Unassembled WGS sequence"/>
</dbReference>
<dbReference type="EMBL" id="BJXU01000094">
    <property type="protein sequence ID" value="GEN24514.1"/>
    <property type="molecule type" value="Genomic_DNA"/>
</dbReference>
<feature type="domain" description="HTH tetR-type" evidence="5">
    <location>
        <begin position="9"/>
        <end position="69"/>
    </location>
</feature>
<evidence type="ECO:0000313" key="8">
    <source>
        <dbReference type="Proteomes" id="UP000184123"/>
    </source>
</evidence>
<evidence type="ECO:0000256" key="2">
    <source>
        <dbReference type="ARBA" id="ARBA00023125"/>
    </source>
</evidence>
<dbReference type="AlphaFoldDB" id="A0A1M7JQT7"/>
<dbReference type="Gene3D" id="1.10.357.10">
    <property type="entry name" value="Tetracycline Repressor, domain 2"/>
    <property type="match status" value="1"/>
</dbReference>
<dbReference type="RefSeq" id="WP_073436286.1">
    <property type="nucleotide sequence ID" value="NZ_BJXU01000094.1"/>
</dbReference>
<dbReference type="SUPFAM" id="SSF46689">
    <property type="entry name" value="Homeodomain-like"/>
    <property type="match status" value="1"/>
</dbReference>
<sequence length="200" mass="22063">MSSRGRPRTFDRNKALQQALEVFWERGFDNASMSELTRAMGISSPSLYAAFGSKEALFREAVELYITTGGSGIWDPVNRIEQARDAVRHVLHATAIAFTQQIPSRGCLIVLASPQSQGTNPVIGAELERHRNGNRDCLEHRLRRAVDEGELKANINCNAIANYYTTVQHGMSILARDGATRQELLDVASCAMAAWDALTD</sequence>
<dbReference type="InterPro" id="IPR001647">
    <property type="entry name" value="HTH_TetR"/>
</dbReference>
<dbReference type="InterPro" id="IPR023772">
    <property type="entry name" value="DNA-bd_HTH_TetR-type_CS"/>
</dbReference>
<reference evidence="6 9" key="2">
    <citation type="submission" date="2019-07" db="EMBL/GenBank/DDBJ databases">
        <title>Whole genome shotgun sequence of Halomonas cupida NBRC 102219.</title>
        <authorList>
            <person name="Hosoyama A."/>
            <person name="Uohara A."/>
            <person name="Ohji S."/>
            <person name="Ichikawa N."/>
        </authorList>
    </citation>
    <scope>NUCLEOTIDE SEQUENCE [LARGE SCALE GENOMIC DNA]</scope>
    <source>
        <strain evidence="6 9">NBRC 102219</strain>
    </source>
</reference>
<organism evidence="7 8">
    <name type="scientific">Halomonas cupida</name>
    <dbReference type="NCBI Taxonomy" id="44933"/>
    <lineage>
        <taxon>Bacteria</taxon>
        <taxon>Pseudomonadati</taxon>
        <taxon>Pseudomonadota</taxon>
        <taxon>Gammaproteobacteria</taxon>
        <taxon>Oceanospirillales</taxon>
        <taxon>Halomonadaceae</taxon>
        <taxon>Halomonas</taxon>
    </lineage>
</organism>
<keyword evidence="1" id="KW-0805">Transcription regulation</keyword>
<dbReference type="STRING" id="44933.SAMN05660971_03273"/>
<evidence type="ECO:0000256" key="4">
    <source>
        <dbReference type="PROSITE-ProRule" id="PRU00335"/>
    </source>
</evidence>
<keyword evidence="2 4" id="KW-0238">DNA-binding</keyword>
<dbReference type="PROSITE" id="PS50977">
    <property type="entry name" value="HTH_TETR_2"/>
    <property type="match status" value="1"/>
</dbReference>
<dbReference type="PANTHER" id="PTHR47506">
    <property type="entry name" value="TRANSCRIPTIONAL REGULATORY PROTEIN"/>
    <property type="match status" value="1"/>
</dbReference>
<dbReference type="Pfam" id="PF16925">
    <property type="entry name" value="TetR_C_13"/>
    <property type="match status" value="1"/>
</dbReference>
<protein>
    <submittedName>
        <fullName evidence="6">TetR family transcriptional regulator</fullName>
    </submittedName>
    <submittedName>
        <fullName evidence="7">Transcriptional regulator, TetR family</fullName>
    </submittedName>
</protein>
<evidence type="ECO:0000256" key="1">
    <source>
        <dbReference type="ARBA" id="ARBA00023015"/>
    </source>
</evidence>
<evidence type="ECO:0000313" key="6">
    <source>
        <dbReference type="EMBL" id="GEN24514.1"/>
    </source>
</evidence>
<dbReference type="PANTHER" id="PTHR47506:SF1">
    <property type="entry name" value="HTH-TYPE TRANSCRIPTIONAL REGULATOR YJDC"/>
    <property type="match status" value="1"/>
</dbReference>
<gene>
    <name evidence="6" type="ORF">HCU01_24630</name>
    <name evidence="7" type="ORF">SAMN05660971_03273</name>
</gene>
<evidence type="ECO:0000313" key="9">
    <source>
        <dbReference type="Proteomes" id="UP000321726"/>
    </source>
</evidence>
<dbReference type="Proteomes" id="UP000321726">
    <property type="component" value="Unassembled WGS sequence"/>
</dbReference>
<evidence type="ECO:0000313" key="7">
    <source>
        <dbReference type="EMBL" id="SHM55354.1"/>
    </source>
</evidence>
<name>A0A1M7JQT7_9GAMM</name>
<dbReference type="Pfam" id="PF00440">
    <property type="entry name" value="TetR_N"/>
    <property type="match status" value="1"/>
</dbReference>
<evidence type="ECO:0000256" key="3">
    <source>
        <dbReference type="ARBA" id="ARBA00023163"/>
    </source>
</evidence>
<feature type="DNA-binding region" description="H-T-H motif" evidence="4">
    <location>
        <begin position="32"/>
        <end position="51"/>
    </location>
</feature>
<evidence type="ECO:0000259" key="5">
    <source>
        <dbReference type="PROSITE" id="PS50977"/>
    </source>
</evidence>
<keyword evidence="9" id="KW-1185">Reference proteome</keyword>
<dbReference type="GO" id="GO:0003677">
    <property type="term" value="F:DNA binding"/>
    <property type="evidence" value="ECO:0007669"/>
    <property type="project" value="UniProtKB-UniRule"/>
</dbReference>
<reference evidence="7 8" key="1">
    <citation type="submission" date="2016-11" db="EMBL/GenBank/DDBJ databases">
        <authorList>
            <person name="Jaros S."/>
            <person name="Januszkiewicz K."/>
            <person name="Wedrychowicz H."/>
        </authorList>
    </citation>
    <scope>NUCLEOTIDE SEQUENCE [LARGE SCALE GENOMIC DNA]</scope>
    <source>
        <strain evidence="7 8">DSM 4740</strain>
    </source>
</reference>
<proteinExistence type="predicted"/>
<dbReference type="InterPro" id="IPR009057">
    <property type="entry name" value="Homeodomain-like_sf"/>
</dbReference>
<accession>A0A1M7JQT7</accession>